<dbReference type="GO" id="GO:1990259">
    <property type="term" value="F:histone H2AQ104 methyltransferase activity"/>
    <property type="evidence" value="ECO:0007669"/>
    <property type="project" value="TreeGrafter"/>
</dbReference>
<dbReference type="FunCoup" id="H2AQL8">
    <property type="interactions" value="38"/>
</dbReference>
<dbReference type="PANTHER" id="PTHR10335">
    <property type="entry name" value="RRNA 2-O-METHYLTRANSFERASE FIBRILLARIN"/>
    <property type="match status" value="1"/>
</dbReference>
<dbReference type="GO" id="GO:0031428">
    <property type="term" value="C:box C/D methylation guide snoRNP complex"/>
    <property type="evidence" value="ECO:0007669"/>
    <property type="project" value="TreeGrafter"/>
</dbReference>
<accession>H2AQL8</accession>
<dbReference type="GeneID" id="13883128"/>
<keyword evidence="4" id="KW-1185">Reference proteome</keyword>
<dbReference type="GO" id="GO:0008649">
    <property type="term" value="F:rRNA methyltransferase activity"/>
    <property type="evidence" value="ECO:0007669"/>
    <property type="project" value="TreeGrafter"/>
</dbReference>
<evidence type="ECO:0000259" key="1">
    <source>
        <dbReference type="Pfam" id="PF10307"/>
    </source>
</evidence>
<evidence type="ECO:0000313" key="3">
    <source>
        <dbReference type="EMBL" id="CCF56668.1"/>
    </source>
</evidence>
<organism evidence="3 4">
    <name type="scientific">Kazachstania africana (strain ATCC 22294 / BCRC 22015 / CBS 2517 / CECT 1963 / NBRC 1671 / NRRL Y-8276)</name>
    <name type="common">Yeast</name>
    <name type="synonym">Kluyveromyces africanus</name>
    <dbReference type="NCBI Taxonomy" id="1071382"/>
    <lineage>
        <taxon>Eukaryota</taxon>
        <taxon>Fungi</taxon>
        <taxon>Dikarya</taxon>
        <taxon>Ascomycota</taxon>
        <taxon>Saccharomycotina</taxon>
        <taxon>Saccharomycetes</taxon>
        <taxon>Saccharomycetales</taxon>
        <taxon>Saccharomycetaceae</taxon>
        <taxon>Kazachstania</taxon>
    </lineage>
</organism>
<evidence type="ECO:0000259" key="2">
    <source>
        <dbReference type="Pfam" id="PF25108"/>
    </source>
</evidence>
<gene>
    <name evidence="3" type="primary">KAFR0B03720</name>
    <name evidence="3" type="ORF">KAFR_0B03720</name>
</gene>
<proteinExistence type="predicted"/>
<dbReference type="Proteomes" id="UP000005220">
    <property type="component" value="Chromosome 2"/>
</dbReference>
<dbReference type="EMBL" id="HE650822">
    <property type="protein sequence ID" value="CCF56668.1"/>
    <property type="molecule type" value="Genomic_DNA"/>
</dbReference>
<dbReference type="InParanoid" id="H2AQL8"/>
<dbReference type="RefSeq" id="XP_003955803.1">
    <property type="nucleotide sequence ID" value="XM_003955754.1"/>
</dbReference>
<dbReference type="InterPro" id="IPR056904">
    <property type="entry name" value="YMR265C_C"/>
</dbReference>
<feature type="domain" description="YMR265C-like C-terminal" evidence="2">
    <location>
        <begin position="256"/>
        <end position="428"/>
    </location>
</feature>
<dbReference type="Pfam" id="PF10307">
    <property type="entry name" value="HAD_SAK_1"/>
    <property type="match status" value="1"/>
</dbReference>
<sequence length="430" mass="50096">MNSAVPWDDYCCCVSHDSIKDGCQFPDKIVKLCIYDFDNTLYNSPKPNQSLYGKSLFSALLSADTFYGGGWWNNTAFLSESFSESMRESNKESMSKYWNKNVVEKARISYADSDTISVLLSGRKDHFQRLIYQMLTESREKFGLSDDDLKFNCICLKKASINGEYPTTMDFKRSLLMKLINFFKNLREVVIFEDRINHVNQFNSFFKQSKFSKKLQCSTIHVQPTHTKLDPAAEVNLVERLVEIHNRNNPEMDVSLKWSSARIGFFLNSKSLRSLSMRTKAILKGINHGRFRAYSENNMFIPIAQRDSPIRDAEIVKIWTNNEKYDNELAHGIIKNFYSLHGTEGCKVQFLVIQVGYSSGDKTSRDTEIYYKAIPCDKKRYLWSAYRDFIIVNDIDSESPQDKLNKIKWERLRNPVKITTYFRQHSKLKM</sequence>
<evidence type="ECO:0000313" key="4">
    <source>
        <dbReference type="Proteomes" id="UP000005220"/>
    </source>
</evidence>
<dbReference type="InterPro" id="IPR018812">
    <property type="entry name" value="SAK_HAD"/>
</dbReference>
<dbReference type="GO" id="GO:0003723">
    <property type="term" value="F:RNA binding"/>
    <property type="evidence" value="ECO:0007669"/>
    <property type="project" value="TreeGrafter"/>
</dbReference>
<dbReference type="AlphaFoldDB" id="H2AQL8"/>
<dbReference type="OrthoDB" id="5596992at2759"/>
<dbReference type="HOGENOM" id="CLU_022771_1_1_1"/>
<dbReference type="KEGG" id="kaf:KAFR_0B03720"/>
<dbReference type="GO" id="GO:0000494">
    <property type="term" value="P:box C/D sno(s)RNA 3'-end processing"/>
    <property type="evidence" value="ECO:0007669"/>
    <property type="project" value="TreeGrafter"/>
</dbReference>
<reference evidence="3 4" key="1">
    <citation type="journal article" date="2011" name="Proc. Natl. Acad. Sci. U.S.A.">
        <title>Evolutionary erosion of yeast sex chromosomes by mating-type switching accidents.</title>
        <authorList>
            <person name="Gordon J.L."/>
            <person name="Armisen D."/>
            <person name="Proux-Wera E."/>
            <person name="Oheigeartaigh S.S."/>
            <person name="Byrne K.P."/>
            <person name="Wolfe K.H."/>
        </authorList>
    </citation>
    <scope>NUCLEOTIDE SEQUENCE [LARGE SCALE GENOMIC DNA]</scope>
    <source>
        <strain evidence="4">ATCC 22294 / BCRC 22015 / CBS 2517 / CECT 1963 / NBRC 1671 / NRRL Y-8276</strain>
    </source>
</reference>
<dbReference type="PANTHER" id="PTHR10335:SF17">
    <property type="entry name" value="FIBRILLARIN"/>
    <property type="match status" value="1"/>
</dbReference>
<dbReference type="Pfam" id="PF25108">
    <property type="entry name" value="YMR265C_C"/>
    <property type="match status" value="1"/>
</dbReference>
<dbReference type="eggNOG" id="ENOG502S30I">
    <property type="taxonomic scope" value="Eukaryota"/>
</dbReference>
<name>H2AQL8_KAZAF</name>
<protein>
    <submittedName>
        <fullName evidence="3">Uncharacterized protein</fullName>
    </submittedName>
</protein>
<feature type="domain" description="Swiss Army Knife RNA repair protein HAD" evidence="1">
    <location>
        <begin position="44"/>
        <end position="247"/>
    </location>
</feature>
<dbReference type="GO" id="GO:0032040">
    <property type="term" value="C:small-subunit processome"/>
    <property type="evidence" value="ECO:0007669"/>
    <property type="project" value="TreeGrafter"/>
</dbReference>